<dbReference type="SUPFAM" id="SSF46938">
    <property type="entry name" value="CRAL/TRIO N-terminal domain"/>
    <property type="match status" value="1"/>
</dbReference>
<dbReference type="InterPro" id="IPR036273">
    <property type="entry name" value="CRAL/TRIO_N_dom_sf"/>
</dbReference>
<dbReference type="GO" id="GO:0016020">
    <property type="term" value="C:membrane"/>
    <property type="evidence" value="ECO:0007669"/>
    <property type="project" value="TreeGrafter"/>
</dbReference>
<gene>
    <name evidence="2" type="primary">TTPAL_2</name>
</gene>
<dbReference type="OrthoDB" id="75724at2759"/>
<dbReference type="SMART" id="SM00516">
    <property type="entry name" value="SEC14"/>
    <property type="match status" value="1"/>
</dbReference>
<dbReference type="PANTHER" id="PTHR10174:SF38">
    <property type="entry name" value="HL01515P"/>
    <property type="match status" value="1"/>
</dbReference>
<dbReference type="Pfam" id="PF00650">
    <property type="entry name" value="CRAL_TRIO"/>
    <property type="match status" value="1"/>
</dbReference>
<dbReference type="Gene3D" id="1.10.8.20">
    <property type="entry name" value="N-terminal domain of phosphatidylinositol transfer protein sec14p"/>
    <property type="match status" value="1"/>
</dbReference>
<evidence type="ECO:0000259" key="1">
    <source>
        <dbReference type="PROSITE" id="PS50191"/>
    </source>
</evidence>
<reference evidence="2" key="1">
    <citation type="submission" date="2017-10" db="EMBL/GenBank/DDBJ databases">
        <title>Transcriptome Assembly of Sugarcane Aphid Adults.</title>
        <authorList>
            <person name="Scully E.D."/>
            <person name="Palmer N.A."/>
            <person name="Geib S.M."/>
            <person name="Sarath G."/>
            <person name="Sattler S.E."/>
        </authorList>
    </citation>
    <scope>NUCLEOTIDE SEQUENCE</scope>
    <source>
        <tissue evidence="2">Whole body</tissue>
    </source>
</reference>
<dbReference type="PRINTS" id="PR00180">
    <property type="entry name" value="CRETINALDHBP"/>
</dbReference>
<proteinExistence type="predicted"/>
<dbReference type="Gene3D" id="3.40.525.10">
    <property type="entry name" value="CRAL-TRIO lipid binding domain"/>
    <property type="match status" value="1"/>
</dbReference>
<feature type="domain" description="CRAL-TRIO" evidence="1">
    <location>
        <begin position="110"/>
        <end position="276"/>
    </location>
</feature>
<dbReference type="AlphaFoldDB" id="A0A2H8TCQ8"/>
<dbReference type="PANTHER" id="PTHR10174">
    <property type="entry name" value="ALPHA-TOCOPHEROL TRANSFER PROTEIN-RELATED"/>
    <property type="match status" value="1"/>
</dbReference>
<dbReference type="EMBL" id="GFXV01000075">
    <property type="protein sequence ID" value="MBW11880.1"/>
    <property type="molecule type" value="Transcribed_RNA"/>
</dbReference>
<dbReference type="CDD" id="cd00170">
    <property type="entry name" value="SEC14"/>
    <property type="match status" value="1"/>
</dbReference>
<evidence type="ECO:0000313" key="2">
    <source>
        <dbReference type="EMBL" id="MBW11880.1"/>
    </source>
</evidence>
<name>A0A2H8TCQ8_9HEMI</name>
<dbReference type="InterPro" id="IPR036865">
    <property type="entry name" value="CRAL-TRIO_dom_sf"/>
</dbReference>
<sequence>MEVDKYGPVVKMGSGYELRFEDDSDFEESYQECAKNDLGETPERRAEGLEELRRLIREEKKLYLPTDESTELYLLAFLRVCKFYPESAFKRVKFLYKLRQKNPKYCNDLLPSLEKNVFEQNILTVLPSRDQHGRRILITECGQRWKIKNCSLTEIFRGIELVMEAAILEPRTQVSGTVLLVDFAGLTINHVWQFTPNFAKMVLDWIQYAMPARLKEVHIVNQPYIFNMVFAVFKPFIQEKLRNRMLFHGYDHTSLLAHLDAKCLPTKYGGLMEIETDQGIELWNLLCYYEENYKVTNGFGYKKKK</sequence>
<accession>A0A2H8TCQ8</accession>
<dbReference type="GO" id="GO:1902936">
    <property type="term" value="F:phosphatidylinositol bisphosphate binding"/>
    <property type="evidence" value="ECO:0007669"/>
    <property type="project" value="TreeGrafter"/>
</dbReference>
<dbReference type="InterPro" id="IPR001251">
    <property type="entry name" value="CRAL-TRIO_dom"/>
</dbReference>
<organism evidence="2">
    <name type="scientific">Melanaphis sacchari</name>
    <dbReference type="NCBI Taxonomy" id="742174"/>
    <lineage>
        <taxon>Eukaryota</taxon>
        <taxon>Metazoa</taxon>
        <taxon>Ecdysozoa</taxon>
        <taxon>Arthropoda</taxon>
        <taxon>Hexapoda</taxon>
        <taxon>Insecta</taxon>
        <taxon>Pterygota</taxon>
        <taxon>Neoptera</taxon>
        <taxon>Paraneoptera</taxon>
        <taxon>Hemiptera</taxon>
        <taxon>Sternorrhyncha</taxon>
        <taxon>Aphidomorpha</taxon>
        <taxon>Aphidoidea</taxon>
        <taxon>Aphididae</taxon>
        <taxon>Aphidini</taxon>
        <taxon>Melanaphis</taxon>
    </lineage>
</organism>
<dbReference type="Gene3D" id="1.20.5.1200">
    <property type="entry name" value="Alpha-tocopherol transfer"/>
    <property type="match status" value="1"/>
</dbReference>
<dbReference type="PROSITE" id="PS50191">
    <property type="entry name" value="CRAL_TRIO"/>
    <property type="match status" value="1"/>
</dbReference>
<dbReference type="SUPFAM" id="SSF52087">
    <property type="entry name" value="CRAL/TRIO domain"/>
    <property type="match status" value="1"/>
</dbReference>
<protein>
    <submittedName>
        <fullName evidence="2">Alpha-tocopherol transfer protein-like</fullName>
    </submittedName>
</protein>